<organism evidence="8 9">
    <name type="scientific">Dongia soli</name>
    <dbReference type="NCBI Taxonomy" id="600628"/>
    <lineage>
        <taxon>Bacteria</taxon>
        <taxon>Pseudomonadati</taxon>
        <taxon>Pseudomonadota</taxon>
        <taxon>Alphaproteobacteria</taxon>
        <taxon>Rhodospirillales</taxon>
        <taxon>Dongiaceae</taxon>
        <taxon>Dongia</taxon>
    </lineage>
</organism>
<comment type="cofactor">
    <cofactor evidence="6">
        <name>[4Fe-4S] cluster</name>
        <dbReference type="ChEBI" id="CHEBI:49883"/>
    </cofactor>
    <text evidence="6">Binds 2 [4Fe-4S] clusters.</text>
</comment>
<feature type="domain" description="4Fe-4S ferredoxin-type" evidence="7">
    <location>
        <begin position="67"/>
        <end position="96"/>
    </location>
</feature>
<gene>
    <name evidence="8" type="primary">glcF</name>
    <name evidence="8" type="ORF">SMD27_06690</name>
</gene>
<dbReference type="PANTHER" id="PTHR32479:SF17">
    <property type="entry name" value="GLYCOLATE OXIDASE IRON-SULFUR SUBUNIT"/>
    <property type="match status" value="1"/>
</dbReference>
<evidence type="ECO:0000313" key="9">
    <source>
        <dbReference type="Proteomes" id="UP001279642"/>
    </source>
</evidence>
<dbReference type="NCBIfam" id="NF008434">
    <property type="entry name" value="PRK11274.1"/>
    <property type="match status" value="1"/>
</dbReference>
<evidence type="ECO:0000256" key="2">
    <source>
        <dbReference type="ARBA" id="ARBA00022723"/>
    </source>
</evidence>
<evidence type="ECO:0000256" key="4">
    <source>
        <dbReference type="ARBA" id="ARBA00023004"/>
    </source>
</evidence>
<name>A0ABU5E882_9PROT</name>
<keyword evidence="2 6" id="KW-0479">Metal-binding</keyword>
<dbReference type="PANTHER" id="PTHR32479">
    <property type="entry name" value="GLYCOLATE OXIDASE IRON-SULFUR SUBUNIT"/>
    <property type="match status" value="1"/>
</dbReference>
<comment type="catalytic activity">
    <reaction evidence="6">
        <text>glycolate + A = glyoxylate + AH2</text>
        <dbReference type="Rhea" id="RHEA:21264"/>
        <dbReference type="ChEBI" id="CHEBI:13193"/>
        <dbReference type="ChEBI" id="CHEBI:17499"/>
        <dbReference type="ChEBI" id="CHEBI:29805"/>
        <dbReference type="ChEBI" id="CHEBI:36655"/>
        <dbReference type="EC" id="1.1.99.14"/>
    </reaction>
</comment>
<dbReference type="PROSITE" id="PS00198">
    <property type="entry name" value="4FE4S_FER_1"/>
    <property type="match status" value="1"/>
</dbReference>
<keyword evidence="6" id="KW-0249">Electron transport</keyword>
<comment type="caution">
    <text evidence="8">The sequence shown here is derived from an EMBL/GenBank/DDBJ whole genome shotgun (WGS) entry which is preliminary data.</text>
</comment>
<evidence type="ECO:0000256" key="6">
    <source>
        <dbReference type="PIRNR" id="PIRNR000139"/>
    </source>
</evidence>
<proteinExistence type="predicted"/>
<dbReference type="InterPro" id="IPR004017">
    <property type="entry name" value="Cys_rich_dom"/>
</dbReference>
<dbReference type="InterPro" id="IPR012257">
    <property type="entry name" value="Glc_ox_4Fe-4S"/>
</dbReference>
<reference evidence="8 9" key="1">
    <citation type="journal article" date="2016" name="Antonie Van Leeuwenhoek">
        <title>Dongia soli sp. nov., isolated from soil from Dokdo, Korea.</title>
        <authorList>
            <person name="Kim D.U."/>
            <person name="Lee H."/>
            <person name="Kim H."/>
            <person name="Kim S.G."/>
            <person name="Ka J.O."/>
        </authorList>
    </citation>
    <scope>NUCLEOTIDE SEQUENCE [LARGE SCALE GENOMIC DNA]</scope>
    <source>
        <strain evidence="8 9">D78</strain>
    </source>
</reference>
<dbReference type="EMBL" id="JAXCLW010000002">
    <property type="protein sequence ID" value="MDY0882523.1"/>
    <property type="molecule type" value="Genomic_DNA"/>
</dbReference>
<keyword evidence="6" id="KW-0813">Transport</keyword>
<dbReference type="RefSeq" id="WP_320507597.1">
    <property type="nucleotide sequence ID" value="NZ_JAXCLW010000002.1"/>
</dbReference>
<dbReference type="GO" id="GO:0019154">
    <property type="term" value="F:glycolate dehydrogenase activity"/>
    <property type="evidence" value="ECO:0007669"/>
    <property type="project" value="UniProtKB-EC"/>
</dbReference>
<protein>
    <recommendedName>
        <fullName evidence="6">Glycolate oxidase iron-sulfur subunit</fullName>
        <ecNumber evidence="6">1.1.99.14</ecNumber>
    </recommendedName>
</protein>
<feature type="domain" description="4Fe-4S ferredoxin-type" evidence="7">
    <location>
        <begin position="16"/>
        <end position="45"/>
    </location>
</feature>
<dbReference type="PROSITE" id="PS51379">
    <property type="entry name" value="4FE4S_FER_2"/>
    <property type="match status" value="2"/>
</dbReference>
<keyword evidence="5 6" id="KW-0411">Iron-sulfur</keyword>
<dbReference type="Gene3D" id="1.10.1060.10">
    <property type="entry name" value="Alpha-helical ferredoxin"/>
    <property type="match status" value="1"/>
</dbReference>
<dbReference type="InterPro" id="IPR017896">
    <property type="entry name" value="4Fe4S_Fe-S-bd"/>
</dbReference>
<dbReference type="Pfam" id="PF02754">
    <property type="entry name" value="CCG"/>
    <property type="match status" value="2"/>
</dbReference>
<keyword evidence="9" id="KW-1185">Reference proteome</keyword>
<comment type="catalytic activity">
    <reaction evidence="6">
        <text>(R)-lactate + A = pyruvate + AH2</text>
        <dbReference type="Rhea" id="RHEA:15089"/>
        <dbReference type="ChEBI" id="CHEBI:13193"/>
        <dbReference type="ChEBI" id="CHEBI:15361"/>
        <dbReference type="ChEBI" id="CHEBI:16004"/>
        <dbReference type="ChEBI" id="CHEBI:17499"/>
    </reaction>
</comment>
<dbReference type="EC" id="1.1.99.14" evidence="6"/>
<sequence>MQTNFTLAQLADPNTAEAEKILRTCVHCGFCTATCPTYLLLGDELDSPRGRIYLIKDMLEGGQPASDAVVTHVDRCLSCLSCMTTCPSGVHYMHLVDYARQYIEDSYRRPLLDRILRSLLAYLLPRPGMFRFALMAGGLAKKLGLTNLLRGRVKAMADLLPKSLPPAAPTDRPGIFPAQGKQRGRVALLAGCAQQVLRPQINAATIRLLNRLGIEVVVPSDAGCCGSLTHHMGRHEAAHKSAIDNIAAWHHEMELNGLDAIIVTASGCGTTVKDYGFMFRDDLTWRDRAERVSKLACDISEYLDRLGDISGVAKQLRVAYHAACSLQHGQKLRDLPAKLLRHAGFEVVDIPEGHICCGSAGTYNMLQPELSAGLRQRKAANIERVGPQAVATGNIGCLQQLTGAVDVPVVHTVELLDWAMGGPKPDLLASTLHS</sequence>
<evidence type="ECO:0000256" key="1">
    <source>
        <dbReference type="ARBA" id="ARBA00022485"/>
    </source>
</evidence>
<dbReference type="Proteomes" id="UP001279642">
    <property type="component" value="Unassembled WGS sequence"/>
</dbReference>
<keyword evidence="3" id="KW-0677">Repeat</keyword>
<dbReference type="SUPFAM" id="SSF54862">
    <property type="entry name" value="4Fe-4S ferredoxins"/>
    <property type="match status" value="1"/>
</dbReference>
<evidence type="ECO:0000256" key="5">
    <source>
        <dbReference type="ARBA" id="ARBA00023014"/>
    </source>
</evidence>
<dbReference type="Pfam" id="PF13183">
    <property type="entry name" value="Fer4_8"/>
    <property type="match status" value="1"/>
</dbReference>
<dbReference type="PIRSF" id="PIRSF000139">
    <property type="entry name" value="Glc_ox_4Fe-4S"/>
    <property type="match status" value="1"/>
</dbReference>
<evidence type="ECO:0000313" key="8">
    <source>
        <dbReference type="EMBL" id="MDY0882523.1"/>
    </source>
</evidence>
<evidence type="ECO:0000259" key="7">
    <source>
        <dbReference type="PROSITE" id="PS51379"/>
    </source>
</evidence>
<keyword evidence="8" id="KW-0560">Oxidoreductase</keyword>
<keyword evidence="1 6" id="KW-0004">4Fe-4S</keyword>
<keyword evidence="4 6" id="KW-0408">Iron</keyword>
<dbReference type="InterPro" id="IPR017900">
    <property type="entry name" value="4Fe4S_Fe_S_CS"/>
</dbReference>
<accession>A0ABU5E882</accession>
<comment type="function">
    <text evidence="6">Component of a complex that catalyzes the oxidation of glycolate to glyoxylate.</text>
</comment>
<evidence type="ECO:0000256" key="3">
    <source>
        <dbReference type="ARBA" id="ARBA00022737"/>
    </source>
</evidence>
<dbReference type="InterPro" id="IPR009051">
    <property type="entry name" value="Helical_ferredxn"/>
</dbReference>